<feature type="transmembrane region" description="Helical" evidence="6">
    <location>
        <begin position="277"/>
        <end position="303"/>
    </location>
</feature>
<evidence type="ECO:0000256" key="3">
    <source>
        <dbReference type="ARBA" id="ARBA00022692"/>
    </source>
</evidence>
<evidence type="ECO:0000313" key="7">
    <source>
        <dbReference type="EMBL" id="QCI28133.1"/>
    </source>
</evidence>
<dbReference type="Pfam" id="PF01594">
    <property type="entry name" value="AI-2E_transport"/>
    <property type="match status" value="1"/>
</dbReference>
<dbReference type="RefSeq" id="WP_123352052.1">
    <property type="nucleotide sequence ID" value="NZ_CP027432.2"/>
</dbReference>
<dbReference type="InterPro" id="IPR002549">
    <property type="entry name" value="AI-2E-like"/>
</dbReference>
<keyword evidence="4 6" id="KW-1133">Transmembrane helix</keyword>
<keyword evidence="3 6" id="KW-0812">Transmembrane</keyword>
<dbReference type="GO" id="GO:0016020">
    <property type="term" value="C:membrane"/>
    <property type="evidence" value="ECO:0007669"/>
    <property type="project" value="UniProtKB-SubCell"/>
</dbReference>
<dbReference type="Proteomes" id="UP000298805">
    <property type="component" value="Chromosome"/>
</dbReference>
<keyword evidence="10" id="KW-1185">Reference proteome</keyword>
<feature type="transmembrane region" description="Helical" evidence="6">
    <location>
        <begin position="6"/>
        <end position="39"/>
    </location>
</feature>
<dbReference type="Proteomes" id="UP000272781">
    <property type="component" value="Unassembled WGS sequence"/>
</dbReference>
<dbReference type="PANTHER" id="PTHR21716:SF64">
    <property type="entry name" value="AI-2 TRANSPORT PROTEIN TQSA"/>
    <property type="match status" value="1"/>
</dbReference>
<accession>A0AAJ4REQ8</accession>
<reference evidence="8 9" key="2">
    <citation type="submission" date="2018-11" db="EMBL/GenBank/DDBJ databases">
        <title>Genomic Encyclopedia of Type Strains, Phase IV (KMG-IV): sequencing the most valuable type-strain genomes for metagenomic binning, comparative biology and taxonomic classification.</title>
        <authorList>
            <person name="Goeker M."/>
        </authorList>
    </citation>
    <scope>NUCLEOTIDE SEQUENCE [LARGE SCALE GENOMIC DNA]</scope>
    <source>
        <strain evidence="8 9">DSM 27783</strain>
    </source>
</reference>
<reference evidence="7" key="3">
    <citation type="submission" date="2019-06" db="EMBL/GenBank/DDBJ databases">
        <title>A comparative analysis of the Nautiliaceae.</title>
        <authorList>
            <person name="Grosche A."/>
            <person name="Smedile F."/>
            <person name="Vetriani C."/>
        </authorList>
    </citation>
    <scope>NUCLEOTIDE SEQUENCE</scope>
    <source>
        <strain evidence="7">TB6</strain>
    </source>
</reference>
<evidence type="ECO:0000256" key="1">
    <source>
        <dbReference type="ARBA" id="ARBA00004141"/>
    </source>
</evidence>
<evidence type="ECO:0000256" key="5">
    <source>
        <dbReference type="ARBA" id="ARBA00023136"/>
    </source>
</evidence>
<comment type="similarity">
    <text evidence="2">Belongs to the autoinducer-2 exporter (AI-2E) (TC 2.A.86) family.</text>
</comment>
<evidence type="ECO:0000256" key="4">
    <source>
        <dbReference type="ARBA" id="ARBA00022989"/>
    </source>
</evidence>
<evidence type="ECO:0000313" key="10">
    <source>
        <dbReference type="Proteomes" id="UP000298805"/>
    </source>
</evidence>
<dbReference type="EMBL" id="CP027432">
    <property type="protein sequence ID" value="QCI28133.1"/>
    <property type="molecule type" value="Genomic_DNA"/>
</dbReference>
<feature type="transmembrane region" description="Helical" evidence="6">
    <location>
        <begin position="202"/>
        <end position="231"/>
    </location>
</feature>
<keyword evidence="5 6" id="KW-0472">Membrane</keyword>
<dbReference type="PANTHER" id="PTHR21716">
    <property type="entry name" value="TRANSMEMBRANE PROTEIN"/>
    <property type="match status" value="1"/>
</dbReference>
<feature type="transmembrane region" description="Helical" evidence="6">
    <location>
        <begin position="238"/>
        <end position="257"/>
    </location>
</feature>
<dbReference type="GO" id="GO:0055085">
    <property type="term" value="P:transmembrane transport"/>
    <property type="evidence" value="ECO:0007669"/>
    <property type="project" value="TreeGrafter"/>
</dbReference>
<organism evidence="8 9">
    <name type="scientific">Caminibacter pacificus</name>
    <dbReference type="NCBI Taxonomy" id="1424653"/>
    <lineage>
        <taxon>Bacteria</taxon>
        <taxon>Pseudomonadati</taxon>
        <taxon>Campylobacterota</taxon>
        <taxon>Epsilonproteobacteria</taxon>
        <taxon>Nautiliales</taxon>
        <taxon>Nautiliaceae</taxon>
        <taxon>Caminibacter</taxon>
    </lineage>
</organism>
<evidence type="ECO:0000256" key="2">
    <source>
        <dbReference type="ARBA" id="ARBA00009773"/>
    </source>
</evidence>
<feature type="transmembrane region" description="Helical" evidence="6">
    <location>
        <begin position="51"/>
        <end position="72"/>
    </location>
</feature>
<feature type="transmembrane region" description="Helical" evidence="6">
    <location>
        <begin position="175"/>
        <end position="196"/>
    </location>
</feature>
<protein>
    <submittedName>
        <fullName evidence="7">AI-2E family transporter</fullName>
    </submittedName>
    <submittedName>
        <fullName evidence="8">PurR-regulated permease PerM</fullName>
    </submittedName>
</protein>
<comment type="subcellular location">
    <subcellularLocation>
        <location evidence="1">Membrane</location>
        <topology evidence="1">Multi-pass membrane protein</topology>
    </subcellularLocation>
</comment>
<gene>
    <name evidence="7" type="ORF">C6V80_03935</name>
    <name evidence="8" type="ORF">EDC58_0640</name>
</gene>
<evidence type="ECO:0000313" key="8">
    <source>
        <dbReference type="EMBL" id="ROR41156.1"/>
    </source>
</evidence>
<reference evidence="10" key="1">
    <citation type="submission" date="2018-03" db="EMBL/GenBank/DDBJ databases">
        <title>A comparative analysis of the Nautiliaceae.</title>
        <authorList>
            <person name="Grosche A."/>
            <person name="Smedile F."/>
            <person name="Vetriani C."/>
        </authorList>
    </citation>
    <scope>NUCLEOTIDE SEQUENCE [LARGE SCALE GENOMIC DNA]</scope>
    <source>
        <strain evidence="10">TB6</strain>
    </source>
</reference>
<dbReference type="AlphaFoldDB" id="A0AAJ4REQ8"/>
<evidence type="ECO:0000313" key="9">
    <source>
        <dbReference type="Proteomes" id="UP000272781"/>
    </source>
</evidence>
<feature type="transmembrane region" description="Helical" evidence="6">
    <location>
        <begin position="122"/>
        <end position="145"/>
    </location>
</feature>
<name>A0AAJ4REQ8_9BACT</name>
<dbReference type="EMBL" id="RJVK01000001">
    <property type="protein sequence ID" value="ROR41156.1"/>
    <property type="molecule type" value="Genomic_DNA"/>
</dbReference>
<proteinExistence type="inferred from homology"/>
<sequence length="325" mass="36305">MSVLYIAASIIIILGLKFLSPVLIYLILSLFLTVLIYPIIEFFEKRGFHILIVYSIVAVMVVLIFGGMFLVMTSSLKEFLNNAAFYQEKLGRMFSDVNNYLNTYGIKFDIASINIIPIIKSFLAKAGGIVSGFLVVFIGVSFMIFETKNFGKKLVYISKNKETFKLFFKNTQKYFIIKTFTSALTGVLIALILIVFKVPYAFLFGIMAFVFNFIPVIGSIIAAIPAVLIALITYDIKIALYVTIGYLIVNNLVSNVIEPKIMGDGLDLSPAVVFFSLLFWGWVFGIVGMFLAAPLTMTLKLALLSSEKTKWLGILLSNKIRRIDG</sequence>
<evidence type="ECO:0000256" key="6">
    <source>
        <dbReference type="SAM" id="Phobius"/>
    </source>
</evidence>